<dbReference type="GO" id="GO:0005524">
    <property type="term" value="F:ATP binding"/>
    <property type="evidence" value="ECO:0007669"/>
    <property type="project" value="UniProtKB-KW"/>
</dbReference>
<evidence type="ECO:0000313" key="7">
    <source>
        <dbReference type="EMBL" id="PND36880.1"/>
    </source>
</evidence>
<name>A0A2N8KTX3_9BURK</name>
<evidence type="ECO:0000256" key="3">
    <source>
        <dbReference type="ARBA" id="ARBA00022475"/>
    </source>
</evidence>
<keyword evidence="4" id="KW-0547">Nucleotide-binding</keyword>
<dbReference type="PROSITE" id="PS50893">
    <property type="entry name" value="ABC_TRANSPORTER_2"/>
    <property type="match status" value="1"/>
</dbReference>
<evidence type="ECO:0000259" key="6">
    <source>
        <dbReference type="PROSITE" id="PS50893"/>
    </source>
</evidence>
<evidence type="ECO:0000313" key="8">
    <source>
        <dbReference type="Proteomes" id="UP000235916"/>
    </source>
</evidence>
<dbReference type="FunFam" id="3.40.50.300:FF:000134">
    <property type="entry name" value="Iron-enterobactin ABC transporter ATP-binding protein"/>
    <property type="match status" value="1"/>
</dbReference>
<reference evidence="7 8" key="1">
    <citation type="submission" date="2018-01" db="EMBL/GenBank/DDBJ databases">
        <title>Draft genome sequence of Paucibacter aquatile CR182 isolated from freshwater of the Nakdong River.</title>
        <authorList>
            <person name="Choi A."/>
            <person name="Chung E.J."/>
        </authorList>
    </citation>
    <scope>NUCLEOTIDE SEQUENCE [LARGE SCALE GENOMIC DNA]</scope>
    <source>
        <strain evidence="7 8">CR182</strain>
    </source>
</reference>
<dbReference type="InterPro" id="IPR003439">
    <property type="entry name" value="ABC_transporter-like_ATP-bd"/>
</dbReference>
<dbReference type="CDD" id="cd03214">
    <property type="entry name" value="ABC_Iron-Siderophores_B12_Hemin"/>
    <property type="match status" value="1"/>
</dbReference>
<dbReference type="OrthoDB" id="5296765at2"/>
<feature type="domain" description="ABC transporter" evidence="6">
    <location>
        <begin position="3"/>
        <end position="235"/>
    </location>
</feature>
<protein>
    <submittedName>
        <fullName evidence="7">Iron ABC transporter ATP-binding protein</fullName>
    </submittedName>
</protein>
<dbReference type="GO" id="GO:0016887">
    <property type="term" value="F:ATP hydrolysis activity"/>
    <property type="evidence" value="ECO:0007669"/>
    <property type="project" value="InterPro"/>
</dbReference>
<dbReference type="SUPFAM" id="SSF52540">
    <property type="entry name" value="P-loop containing nucleoside triphosphate hydrolases"/>
    <property type="match status" value="1"/>
</dbReference>
<dbReference type="Gene3D" id="3.40.50.300">
    <property type="entry name" value="P-loop containing nucleotide triphosphate hydrolases"/>
    <property type="match status" value="1"/>
</dbReference>
<dbReference type="InterPro" id="IPR017871">
    <property type="entry name" value="ABC_transporter-like_CS"/>
</dbReference>
<gene>
    <name evidence="7" type="ORF">C1O66_04560</name>
</gene>
<dbReference type="PANTHER" id="PTHR42794">
    <property type="entry name" value="HEMIN IMPORT ATP-BINDING PROTEIN HMUV"/>
    <property type="match status" value="1"/>
</dbReference>
<sequence length="263" mass="28067">MSLDVRNLSAGYRGRPVLRGVSLPRLGGGSLTALLGPNGSGKSTLLKALAGLLGYQGQIELEGVDLRRLGLAQRMARMAYLPQALPRGVHLRVLEAVLTALRADGVARSDDLERVEAVLRRLGCETLALQHLDALSGGQRQLVGLAQALVREPRVLLLDEPLSALDLRHQLRTMELLASLAVERDMAVLIVLHDLNVAMRHCTGAVLLQEGQTVAAGAPADAITPANLARVYGVQARVEACSKGHFQVQVDCELPQVPCSTPV</sequence>
<keyword evidence="3" id="KW-1003">Cell membrane</keyword>
<accession>A0A2N8KTX3</accession>
<dbReference type="EMBL" id="POSP01000003">
    <property type="protein sequence ID" value="PND36880.1"/>
    <property type="molecule type" value="Genomic_DNA"/>
</dbReference>
<comment type="caution">
    <text evidence="7">The sequence shown here is derived from an EMBL/GenBank/DDBJ whole genome shotgun (WGS) entry which is preliminary data.</text>
</comment>
<organism evidence="7 8">
    <name type="scientific">Kinneretia aquatilis</name>
    <dbReference type="NCBI Taxonomy" id="2070761"/>
    <lineage>
        <taxon>Bacteria</taxon>
        <taxon>Pseudomonadati</taxon>
        <taxon>Pseudomonadota</taxon>
        <taxon>Betaproteobacteria</taxon>
        <taxon>Burkholderiales</taxon>
        <taxon>Sphaerotilaceae</taxon>
        <taxon>Roseateles</taxon>
    </lineage>
</organism>
<evidence type="ECO:0000256" key="5">
    <source>
        <dbReference type="ARBA" id="ARBA00022840"/>
    </source>
</evidence>
<keyword evidence="5 7" id="KW-0067">ATP-binding</keyword>
<keyword evidence="8" id="KW-1185">Reference proteome</keyword>
<dbReference type="Proteomes" id="UP000235916">
    <property type="component" value="Unassembled WGS sequence"/>
</dbReference>
<evidence type="ECO:0000256" key="4">
    <source>
        <dbReference type="ARBA" id="ARBA00022741"/>
    </source>
</evidence>
<dbReference type="PANTHER" id="PTHR42794:SF2">
    <property type="entry name" value="ABC TRANSPORTER ATP-BINDING PROTEIN"/>
    <property type="match status" value="1"/>
</dbReference>
<comment type="similarity">
    <text evidence="1">Belongs to the ABC transporter superfamily.</text>
</comment>
<keyword evidence="2" id="KW-0813">Transport</keyword>
<dbReference type="RefSeq" id="WP_102766802.1">
    <property type="nucleotide sequence ID" value="NZ_POSP01000003.1"/>
</dbReference>
<dbReference type="AlphaFoldDB" id="A0A2N8KTX3"/>
<proteinExistence type="inferred from homology"/>
<dbReference type="PROSITE" id="PS00211">
    <property type="entry name" value="ABC_TRANSPORTER_1"/>
    <property type="match status" value="1"/>
</dbReference>
<keyword evidence="3" id="KW-0472">Membrane</keyword>
<dbReference type="InterPro" id="IPR003593">
    <property type="entry name" value="AAA+_ATPase"/>
</dbReference>
<dbReference type="SMART" id="SM00382">
    <property type="entry name" value="AAA"/>
    <property type="match status" value="1"/>
</dbReference>
<evidence type="ECO:0000256" key="2">
    <source>
        <dbReference type="ARBA" id="ARBA00022448"/>
    </source>
</evidence>
<dbReference type="Pfam" id="PF00005">
    <property type="entry name" value="ABC_tran"/>
    <property type="match status" value="1"/>
</dbReference>
<evidence type="ECO:0000256" key="1">
    <source>
        <dbReference type="ARBA" id="ARBA00005417"/>
    </source>
</evidence>
<dbReference type="InterPro" id="IPR027417">
    <property type="entry name" value="P-loop_NTPase"/>
</dbReference>